<evidence type="ECO:0000313" key="9">
    <source>
        <dbReference type="EMBL" id="RZN55860.1"/>
    </source>
</evidence>
<reference evidence="9 11" key="2">
    <citation type="journal article" date="2019" name="Nat. Microbiol.">
        <title>Wide diversity of methane and short-chain alkane metabolisms in uncultured archaea.</title>
        <authorList>
            <person name="Borrel G."/>
            <person name="Adam P.S."/>
            <person name="McKay L.J."/>
            <person name="Chen L.X."/>
            <person name="Sierra-Garcia I.N."/>
            <person name="Sieber C.M."/>
            <person name="Letourneur Q."/>
            <person name="Ghozlane A."/>
            <person name="Andersen G.L."/>
            <person name="Li W.J."/>
            <person name="Hallam S.J."/>
            <person name="Muyzer G."/>
            <person name="de Oliveira V.M."/>
            <person name="Inskeep W.P."/>
            <person name="Banfield J.F."/>
            <person name="Gribaldo S."/>
        </authorList>
    </citation>
    <scope>NUCLEOTIDE SEQUENCE [LARGE SCALE GENOMIC DNA]</scope>
    <source>
        <strain evidence="9">Verst-YHS</strain>
    </source>
</reference>
<evidence type="ECO:0000256" key="6">
    <source>
        <dbReference type="ARBA" id="ARBA00030554"/>
    </source>
</evidence>
<gene>
    <name evidence="7" type="primary">taw3</name>
    <name evidence="10" type="ORF">DSO09_01915</name>
    <name evidence="9" type="ORF">EF809_04405</name>
</gene>
<name>A0A520KF32_9CREN</name>
<dbReference type="Proteomes" id="UP000316080">
    <property type="component" value="Unassembled WGS sequence"/>
</dbReference>
<dbReference type="EMBL" id="RXIH01000034">
    <property type="protein sequence ID" value="RZN55860.1"/>
    <property type="molecule type" value="Genomic_DNA"/>
</dbReference>
<dbReference type="HAMAP" id="MF_00266">
    <property type="entry name" value="TYW3_archaea"/>
    <property type="match status" value="1"/>
</dbReference>
<evidence type="ECO:0000259" key="8">
    <source>
        <dbReference type="Pfam" id="PF02676"/>
    </source>
</evidence>
<evidence type="ECO:0000313" key="11">
    <source>
        <dbReference type="Proteomes" id="UP000316080"/>
    </source>
</evidence>
<evidence type="ECO:0000256" key="1">
    <source>
        <dbReference type="ARBA" id="ARBA00008569"/>
    </source>
</evidence>
<dbReference type="InterPro" id="IPR036602">
    <property type="entry name" value="tRNA_yW-synthesising-like_sf"/>
</dbReference>
<keyword evidence="4 7" id="KW-0949">S-adenosyl-L-methionine</keyword>
<evidence type="ECO:0000256" key="4">
    <source>
        <dbReference type="ARBA" id="ARBA00022691"/>
    </source>
</evidence>
<comment type="catalytic activity">
    <reaction evidence="7">
        <text>4-demethyl-7-[(3S)-3-amino-3-carboxypropyl]wyosine(37) in tRNA(Phe) + S-adenosyl-L-methionine = 7-[(3S)-3-amino-3-carboxypropyl]wyosine(37) in tRNA(Phe) + S-adenosyl-L-homocysteine + H(+)</text>
        <dbReference type="Rhea" id="RHEA:36635"/>
        <dbReference type="Rhea" id="RHEA-COMP:10378"/>
        <dbReference type="Rhea" id="RHEA-COMP:10379"/>
        <dbReference type="ChEBI" id="CHEBI:15378"/>
        <dbReference type="ChEBI" id="CHEBI:57856"/>
        <dbReference type="ChEBI" id="CHEBI:59789"/>
        <dbReference type="ChEBI" id="CHEBI:73543"/>
        <dbReference type="ChEBI" id="CHEBI:73550"/>
        <dbReference type="EC" id="2.1.1.282"/>
    </reaction>
</comment>
<keyword evidence="5 7" id="KW-0819">tRNA processing</keyword>
<organism evidence="9 11">
    <name type="scientific">Thermoproteota archaeon</name>
    <dbReference type="NCBI Taxonomy" id="2056631"/>
    <lineage>
        <taxon>Archaea</taxon>
        <taxon>Thermoproteota</taxon>
    </lineage>
</organism>
<dbReference type="GO" id="GO:0030488">
    <property type="term" value="P:tRNA methylation"/>
    <property type="evidence" value="ECO:0007669"/>
    <property type="project" value="InterPro"/>
</dbReference>
<dbReference type="InterPro" id="IPR003827">
    <property type="entry name" value="tRNA_yW-synthesising"/>
</dbReference>
<dbReference type="InterPro" id="IPR022908">
    <property type="entry name" value="Taw3"/>
</dbReference>
<evidence type="ECO:0000313" key="12">
    <source>
        <dbReference type="Proteomes" id="UP000317265"/>
    </source>
</evidence>
<dbReference type="PANTHER" id="PTHR48418:SF1">
    <property type="entry name" value="TRNA WYBUTOSINE-SYNTHESIZING PROTEIN 3"/>
    <property type="match status" value="1"/>
</dbReference>
<dbReference type="Proteomes" id="UP000317265">
    <property type="component" value="Unassembled WGS sequence"/>
</dbReference>
<dbReference type="AlphaFoldDB" id="A0A520KF32"/>
<keyword evidence="3 7" id="KW-0808">Transferase</keyword>
<dbReference type="Gene3D" id="3.30.1960.10">
    <property type="entry name" value="tRNA wybutosine-synthesizing-like"/>
    <property type="match status" value="1"/>
</dbReference>
<feature type="domain" description="tRNA wybutosine-synthesizing protein" evidence="8">
    <location>
        <begin position="5"/>
        <end position="185"/>
    </location>
</feature>
<dbReference type="EMBL" id="QNVI01000021">
    <property type="protein sequence ID" value="TDA39725.1"/>
    <property type="molecule type" value="Genomic_DNA"/>
</dbReference>
<comment type="function">
    <text evidence="7">S-adenosyl-L-methionine-dependent methyltransferase that acts as a component of the wyosine derivatives biosynthesis pathway. Probably methylates N-4 position of wybutosine-86 to produce wybutosine-72.</text>
</comment>
<evidence type="ECO:0000313" key="10">
    <source>
        <dbReference type="EMBL" id="TDA39725.1"/>
    </source>
</evidence>
<dbReference type="GO" id="GO:0031591">
    <property type="term" value="P:wybutosine biosynthetic process"/>
    <property type="evidence" value="ECO:0007669"/>
    <property type="project" value="InterPro"/>
</dbReference>
<evidence type="ECO:0000256" key="7">
    <source>
        <dbReference type="HAMAP-Rule" id="MF_00266"/>
    </source>
</evidence>
<dbReference type="EC" id="2.1.1.282" evidence="7"/>
<keyword evidence="2 7" id="KW-0489">Methyltransferase</keyword>
<comment type="caution">
    <text evidence="9">The sequence shown here is derived from an EMBL/GenBank/DDBJ whole genome shotgun (WGS) entry which is preliminary data.</text>
</comment>
<dbReference type="GO" id="GO:0008175">
    <property type="term" value="F:tRNA methyltransferase activity"/>
    <property type="evidence" value="ECO:0007669"/>
    <property type="project" value="InterPro"/>
</dbReference>
<accession>A0A520KF32</accession>
<evidence type="ECO:0000256" key="3">
    <source>
        <dbReference type="ARBA" id="ARBA00022679"/>
    </source>
</evidence>
<reference evidence="10 12" key="1">
    <citation type="journal article" date="2019" name="Nat. Microbiol.">
        <title>Expanding anaerobic alkane metabolism in the domain of Archaea.</title>
        <authorList>
            <person name="Wang Y."/>
            <person name="Wegener G."/>
            <person name="Hou J."/>
            <person name="Wang F."/>
            <person name="Xiao X."/>
        </authorList>
    </citation>
    <scope>NUCLEOTIDE SEQUENCE [LARGE SCALE GENOMIC DNA]</scope>
    <source>
        <strain evidence="10">WYZ-LMO11</strain>
    </source>
</reference>
<sequence>MFENRKKEIIKELNEAIKKGKVDSSIVNYLLRINEFEDIYTTSSCAGRVIVLIDGGSKKNSFQVGKWHDIVSSEDIWNKIIQYSNEKLVWLKQEPFILHIICKKLIDAIKIIRIARGIGFKHSGIISMKKEKIVCEINGIDRIEIPVIINKKIIINKEHLDNLVDLINFKLSRNRILREEFFKKLFDYLSDKSKS</sequence>
<dbReference type="Pfam" id="PF02676">
    <property type="entry name" value="TYW3"/>
    <property type="match status" value="1"/>
</dbReference>
<evidence type="ECO:0000256" key="5">
    <source>
        <dbReference type="ARBA" id="ARBA00022694"/>
    </source>
</evidence>
<evidence type="ECO:0000256" key="2">
    <source>
        <dbReference type="ARBA" id="ARBA00022603"/>
    </source>
</evidence>
<dbReference type="SUPFAM" id="SSF111278">
    <property type="entry name" value="SSo0622-like"/>
    <property type="match status" value="1"/>
</dbReference>
<dbReference type="PANTHER" id="PTHR48418">
    <property type="entry name" value="TRNA WYBUTOSINE-SYNTHESIZING PROTEIN 3"/>
    <property type="match status" value="1"/>
</dbReference>
<protein>
    <recommendedName>
        <fullName evidence="6 7">tRNA(Phe) 7-((3-amino-3-carboxypropyl)-4-demethylwyosine(37)-N(4))-methyltransferase</fullName>
        <ecNumber evidence="7">2.1.1.282</ecNumber>
    </recommendedName>
    <alternativeName>
        <fullName evidence="7">tRNA wyosine derivatives biosynthesis protein Taw3</fullName>
    </alternativeName>
</protein>
<proteinExistence type="inferred from homology"/>
<comment type="similarity">
    <text evidence="1 7">Belongs to the TYW3 family.</text>
</comment>